<evidence type="ECO:0000256" key="7">
    <source>
        <dbReference type="ARBA" id="ARBA00022842"/>
    </source>
</evidence>
<dbReference type="Proteomes" id="UP000215633">
    <property type="component" value="Unassembled WGS sequence"/>
</dbReference>
<feature type="binding site" evidence="8">
    <location>
        <position position="22"/>
    </location>
    <ligand>
        <name>Mg(2+)</name>
        <dbReference type="ChEBI" id="CHEBI:18420"/>
    </ligand>
</feature>
<comment type="subcellular location">
    <subcellularLocation>
        <location evidence="8">Cytoplasm</location>
    </subcellularLocation>
</comment>
<comment type="caution">
    <text evidence="9">The sequence shown here is derived from an EMBL/GenBank/DDBJ whole genome shotgun (WGS) entry which is preliminary data.</text>
</comment>
<dbReference type="InterPro" id="IPR027417">
    <property type="entry name" value="P-loop_NTPase"/>
</dbReference>
<dbReference type="PIRSF" id="PIRSF006755">
    <property type="entry name" value="DTB_synth"/>
    <property type="match status" value="1"/>
</dbReference>
<evidence type="ECO:0000256" key="8">
    <source>
        <dbReference type="HAMAP-Rule" id="MF_00336"/>
    </source>
</evidence>
<feature type="binding site" evidence="8">
    <location>
        <begin position="121"/>
        <end position="124"/>
    </location>
    <ligand>
        <name>ATP</name>
        <dbReference type="ChEBI" id="CHEBI:30616"/>
    </ligand>
</feature>
<dbReference type="SUPFAM" id="SSF52540">
    <property type="entry name" value="P-loop containing nucleoside triphosphate hydrolases"/>
    <property type="match status" value="1"/>
</dbReference>
<dbReference type="CDD" id="cd03109">
    <property type="entry name" value="DTBS"/>
    <property type="match status" value="1"/>
</dbReference>
<feature type="active site" evidence="8">
    <location>
        <position position="43"/>
    </location>
</feature>
<keyword evidence="7 8" id="KW-0460">Magnesium</keyword>
<dbReference type="GO" id="GO:0004141">
    <property type="term" value="F:dethiobiotin synthase activity"/>
    <property type="evidence" value="ECO:0007669"/>
    <property type="project" value="UniProtKB-UniRule"/>
</dbReference>
<feature type="binding site" evidence="8">
    <location>
        <position position="121"/>
    </location>
    <ligand>
        <name>Mg(2+)</name>
        <dbReference type="ChEBI" id="CHEBI:18420"/>
    </ligand>
</feature>
<dbReference type="PANTHER" id="PTHR43210:SF5">
    <property type="entry name" value="DETHIOBIOTIN SYNTHETASE"/>
    <property type="match status" value="1"/>
</dbReference>
<evidence type="ECO:0000256" key="1">
    <source>
        <dbReference type="ARBA" id="ARBA00022490"/>
    </source>
</evidence>
<evidence type="ECO:0000256" key="5">
    <source>
        <dbReference type="ARBA" id="ARBA00022756"/>
    </source>
</evidence>
<dbReference type="EC" id="6.3.3.3" evidence="8"/>
<keyword evidence="6 8" id="KW-0067">ATP-binding</keyword>
<dbReference type="Gene3D" id="3.40.50.300">
    <property type="entry name" value="P-loop containing nucleotide triphosphate hydrolases"/>
    <property type="match status" value="1"/>
</dbReference>
<evidence type="ECO:0000256" key="2">
    <source>
        <dbReference type="ARBA" id="ARBA00022598"/>
    </source>
</evidence>
<evidence type="ECO:0000256" key="6">
    <source>
        <dbReference type="ARBA" id="ARBA00022840"/>
    </source>
</evidence>
<dbReference type="Pfam" id="PF13500">
    <property type="entry name" value="AAA_26"/>
    <property type="match status" value="1"/>
</dbReference>
<dbReference type="NCBIfam" id="TIGR00347">
    <property type="entry name" value="bioD"/>
    <property type="match status" value="1"/>
</dbReference>
<dbReference type="InterPro" id="IPR004472">
    <property type="entry name" value="DTB_synth_BioD"/>
</dbReference>
<comment type="cofactor">
    <cofactor evidence="8">
        <name>Mg(2+)</name>
        <dbReference type="ChEBI" id="CHEBI:18420"/>
    </cofactor>
</comment>
<comment type="function">
    <text evidence="8">Catalyzes a mechanistically unusual reaction, the ATP-dependent insertion of CO2 between the N7 and N8 nitrogen atoms of 7,8-diaminopelargonic acid (DAPA, also called 7,8-diammoniononanoate) to form a ureido ring.</text>
</comment>
<dbReference type="GO" id="GO:0005524">
    <property type="term" value="F:ATP binding"/>
    <property type="evidence" value="ECO:0007669"/>
    <property type="project" value="UniProtKB-UniRule"/>
</dbReference>
<comment type="subunit">
    <text evidence="8">Homodimer.</text>
</comment>
<sequence>MPDTPRPHDYFVTGTDTEIGKTLVSCALLIAAARHGRPAAGLKAVAAGAQPADGRWLNEDVEQLRQASTVALPGAGHCPYVLRAAVAPHIAAAAEGVALEPEAIVQAYRRATAHADAIIVEGVGGFRVPLNDHRDTADLAQRLGLPVILVVGMRLGCISHALLTAEAIAARGLRLAGWVANQIDPAMQQAPANIQALEQRLPAPLLGTLPYLDRPDPREAARQLCASRLF</sequence>
<feature type="binding site" evidence="8">
    <location>
        <position position="60"/>
    </location>
    <ligand>
        <name>Mg(2+)</name>
        <dbReference type="ChEBI" id="CHEBI:18420"/>
    </ligand>
</feature>
<comment type="similarity">
    <text evidence="8">Belongs to the dethiobiotin synthetase family.</text>
</comment>
<comment type="catalytic activity">
    <reaction evidence="8">
        <text>(7R,8S)-7,8-diammoniononanoate + CO2 + ATP = (4R,5S)-dethiobiotin + ADP + phosphate + 3 H(+)</text>
        <dbReference type="Rhea" id="RHEA:15805"/>
        <dbReference type="ChEBI" id="CHEBI:15378"/>
        <dbReference type="ChEBI" id="CHEBI:16526"/>
        <dbReference type="ChEBI" id="CHEBI:30616"/>
        <dbReference type="ChEBI" id="CHEBI:43474"/>
        <dbReference type="ChEBI" id="CHEBI:149469"/>
        <dbReference type="ChEBI" id="CHEBI:149473"/>
        <dbReference type="ChEBI" id="CHEBI:456216"/>
        <dbReference type="EC" id="6.3.3.3"/>
    </reaction>
</comment>
<dbReference type="PANTHER" id="PTHR43210">
    <property type="entry name" value="DETHIOBIOTIN SYNTHETASE"/>
    <property type="match status" value="1"/>
</dbReference>
<proteinExistence type="inferred from homology"/>
<dbReference type="EMBL" id="NEVT01000001">
    <property type="protein sequence ID" value="OZI82710.1"/>
    <property type="molecule type" value="Genomic_DNA"/>
</dbReference>
<keyword evidence="2 8" id="KW-0436">Ligase</keyword>
<organism evidence="9 10">
    <name type="scientific">Bordetella genomosp. 2</name>
    <dbReference type="NCBI Taxonomy" id="1983456"/>
    <lineage>
        <taxon>Bacteria</taxon>
        <taxon>Pseudomonadati</taxon>
        <taxon>Pseudomonadota</taxon>
        <taxon>Betaproteobacteria</taxon>
        <taxon>Burkholderiales</taxon>
        <taxon>Alcaligenaceae</taxon>
        <taxon>Bordetella</taxon>
    </lineage>
</organism>
<keyword evidence="10" id="KW-1185">Reference proteome</keyword>
<accession>A0A261W9N7</accession>
<keyword evidence="4 8" id="KW-0547">Nucleotide-binding</keyword>
<dbReference type="FunFam" id="3.40.50.300:FF:000292">
    <property type="entry name" value="ATP-dependent dethiobiotin synthetase BioD"/>
    <property type="match status" value="1"/>
</dbReference>
<feature type="binding site" evidence="8">
    <location>
        <position position="60"/>
    </location>
    <ligand>
        <name>ATP</name>
        <dbReference type="ChEBI" id="CHEBI:30616"/>
    </ligand>
</feature>
<dbReference type="RefSeq" id="WP_094805413.1">
    <property type="nucleotide sequence ID" value="NZ_NEVT01000001.1"/>
</dbReference>
<dbReference type="UniPathway" id="UPA00078">
    <property type="reaction ID" value="UER00161"/>
</dbReference>
<feature type="binding site" evidence="8">
    <location>
        <begin position="210"/>
        <end position="212"/>
    </location>
    <ligand>
        <name>ATP</name>
        <dbReference type="ChEBI" id="CHEBI:30616"/>
    </ligand>
</feature>
<feature type="binding site" evidence="8">
    <location>
        <begin position="18"/>
        <end position="23"/>
    </location>
    <ligand>
        <name>ATP</name>
        <dbReference type="ChEBI" id="CHEBI:30616"/>
    </ligand>
</feature>
<dbReference type="GO" id="GO:0000287">
    <property type="term" value="F:magnesium ion binding"/>
    <property type="evidence" value="ECO:0007669"/>
    <property type="project" value="UniProtKB-UniRule"/>
</dbReference>
<dbReference type="GO" id="GO:0042803">
    <property type="term" value="F:protein homodimerization activity"/>
    <property type="evidence" value="ECO:0007669"/>
    <property type="project" value="UniProtKB-ARBA"/>
</dbReference>
<keyword evidence="5 8" id="KW-0093">Biotin biosynthesis</keyword>
<dbReference type="HAMAP" id="MF_00336">
    <property type="entry name" value="BioD"/>
    <property type="match status" value="1"/>
</dbReference>
<keyword evidence="1 8" id="KW-0963">Cytoplasm</keyword>
<evidence type="ECO:0000256" key="4">
    <source>
        <dbReference type="ARBA" id="ARBA00022741"/>
    </source>
</evidence>
<dbReference type="GO" id="GO:0005829">
    <property type="term" value="C:cytosol"/>
    <property type="evidence" value="ECO:0007669"/>
    <property type="project" value="TreeGrafter"/>
</dbReference>
<feature type="binding site" evidence="8">
    <location>
        <begin position="181"/>
        <end position="182"/>
    </location>
    <ligand>
        <name>ATP</name>
        <dbReference type="ChEBI" id="CHEBI:30616"/>
    </ligand>
</feature>
<keyword evidence="3 8" id="KW-0479">Metal-binding</keyword>
<evidence type="ECO:0000313" key="9">
    <source>
        <dbReference type="EMBL" id="OZI82710.1"/>
    </source>
</evidence>
<name>A0A261W9N7_9BORD</name>
<protein>
    <recommendedName>
        <fullName evidence="8">ATP-dependent dethiobiotin synthetase BioD</fullName>
        <ecNumber evidence="8">6.3.3.3</ecNumber>
    </recommendedName>
    <alternativeName>
        <fullName evidence="8">DTB synthetase</fullName>
        <shortName evidence="8">DTBS</shortName>
    </alternativeName>
    <alternativeName>
        <fullName evidence="8">Dethiobiotin synthase</fullName>
    </alternativeName>
</protein>
<evidence type="ECO:0000256" key="3">
    <source>
        <dbReference type="ARBA" id="ARBA00022723"/>
    </source>
</evidence>
<comment type="caution">
    <text evidence="8">Lacks conserved residue(s) required for the propagation of feature annotation.</text>
</comment>
<reference evidence="10" key="1">
    <citation type="submission" date="2017-05" db="EMBL/GenBank/DDBJ databases">
        <title>Complete and WGS of Bordetella genogroups.</title>
        <authorList>
            <person name="Spilker T."/>
            <person name="Lipuma J."/>
        </authorList>
    </citation>
    <scope>NUCLEOTIDE SEQUENCE [LARGE SCALE GENOMIC DNA]</scope>
    <source>
        <strain evidence="10">AU8256</strain>
    </source>
</reference>
<comment type="pathway">
    <text evidence="8">Cofactor biosynthesis; biotin biosynthesis; biotin from 7,8-diaminononanoate: step 1/2.</text>
</comment>
<dbReference type="AlphaFoldDB" id="A0A261W9N7"/>
<gene>
    <name evidence="8" type="primary">bioD</name>
    <name evidence="9" type="ORF">CAL24_00045</name>
</gene>
<evidence type="ECO:0000313" key="10">
    <source>
        <dbReference type="Proteomes" id="UP000215633"/>
    </source>
</evidence>
<dbReference type="GO" id="GO:0009102">
    <property type="term" value="P:biotin biosynthetic process"/>
    <property type="evidence" value="ECO:0007669"/>
    <property type="project" value="UniProtKB-UniRule"/>
</dbReference>